<gene>
    <name evidence="2" type="ORF">HMPREF0444_0976</name>
</gene>
<keyword evidence="1" id="KW-0812">Transmembrane</keyword>
<dbReference type="Proteomes" id="UP000005926">
    <property type="component" value="Unassembled WGS sequence"/>
</dbReference>
<evidence type="ECO:0000256" key="1">
    <source>
        <dbReference type="SAM" id="Phobius"/>
    </source>
</evidence>
<evidence type="ECO:0008006" key="4">
    <source>
        <dbReference type="Google" id="ProtNLM"/>
    </source>
</evidence>
<dbReference type="NCBIfam" id="TIGR01218">
    <property type="entry name" value="Gpos_tandem_5TM"/>
    <property type="match status" value="1"/>
</dbReference>
<dbReference type="RefSeq" id="WP_005607023.1">
    <property type="nucleotide sequence ID" value="NZ_CP102283.1"/>
</dbReference>
<name>C8NGD1_9LACT</name>
<sequence>MNELDIRWTKFTFYKFVTDSNGKTYVMDTRTISNKLLEFGNLSSSISVDMIEIDPNNTAFEQKATLTKEFVGLTGAVQVFSTLTFRMITNFFATNPLYQQLFMKFFLFACSLFISFLLAKFYFYVYDKQAKENLPEQSKRYRATFKVHSQRRFSGYLFVAIIGALFLVFLSTNNGTEGAILVMNSLLSLVFFIVCLGMCPVDLYYRDQIFILESIKEI</sequence>
<dbReference type="EMBL" id="ACKZ01000017">
    <property type="protein sequence ID" value="EEW37343.1"/>
    <property type="molecule type" value="Genomic_DNA"/>
</dbReference>
<dbReference type="eggNOG" id="ENOG5033ZMI">
    <property type="taxonomic scope" value="Bacteria"/>
</dbReference>
<dbReference type="HOGENOM" id="CLU_105427_0_0_9"/>
<protein>
    <recommendedName>
        <fullName evidence="4">Tandem five-TM protein</fullName>
    </recommendedName>
</protein>
<accession>C8NGD1</accession>
<keyword evidence="3" id="KW-1185">Reference proteome</keyword>
<keyword evidence="1" id="KW-0472">Membrane</keyword>
<feature type="transmembrane region" description="Helical" evidence="1">
    <location>
        <begin position="178"/>
        <end position="205"/>
    </location>
</feature>
<feature type="transmembrane region" description="Helical" evidence="1">
    <location>
        <begin position="153"/>
        <end position="172"/>
    </location>
</feature>
<comment type="caution">
    <text evidence="2">The sequence shown here is derived from an EMBL/GenBank/DDBJ whole genome shotgun (WGS) entry which is preliminary data.</text>
</comment>
<evidence type="ECO:0000313" key="2">
    <source>
        <dbReference type="EMBL" id="EEW37343.1"/>
    </source>
</evidence>
<dbReference type="InterPro" id="IPR005915">
    <property type="entry name" value="Tandem_5TM"/>
</dbReference>
<keyword evidence="1" id="KW-1133">Transmembrane helix</keyword>
<feature type="transmembrane region" description="Helical" evidence="1">
    <location>
        <begin position="105"/>
        <end position="125"/>
    </location>
</feature>
<reference evidence="2 3" key="1">
    <citation type="submission" date="2009-08" db="EMBL/GenBank/DDBJ databases">
        <authorList>
            <person name="Muzny D."/>
            <person name="Qin X."/>
            <person name="Deng J."/>
            <person name="Jiang H."/>
            <person name="Liu Y."/>
            <person name="Qu J."/>
            <person name="Song X.-Z."/>
            <person name="Zhang L."/>
            <person name="Thornton R."/>
            <person name="Coyle M."/>
            <person name="Francisco L."/>
            <person name="Jackson L."/>
            <person name="Javaid M."/>
            <person name="Korchina V."/>
            <person name="Kovar C."/>
            <person name="Mata R."/>
            <person name="Mathew T."/>
            <person name="Ngo R."/>
            <person name="Nguyen L."/>
            <person name="Nguyen N."/>
            <person name="Okwuonu G."/>
            <person name="Ongeri F."/>
            <person name="Pham C."/>
            <person name="Simmons D."/>
            <person name="Wilczek-Boney K."/>
            <person name="Hale W."/>
            <person name="Jakkamsetti A."/>
            <person name="Pham P."/>
            <person name="Ruth R."/>
            <person name="San Lucas F."/>
            <person name="Warren J."/>
            <person name="Zhang J."/>
            <person name="Zhao Z."/>
            <person name="Zhou C."/>
            <person name="Zhu D."/>
            <person name="Lee S."/>
            <person name="Bess C."/>
            <person name="Blankenburg K."/>
            <person name="Forbes L."/>
            <person name="Fu Q."/>
            <person name="Gubbala S."/>
            <person name="Hirani K."/>
            <person name="Jayaseelan J.C."/>
            <person name="Lara F."/>
            <person name="Munidasa M."/>
            <person name="Palculict T."/>
            <person name="Patil S."/>
            <person name="Pu L.-L."/>
            <person name="Saada N."/>
            <person name="Tang L."/>
            <person name="Weissenberger G."/>
            <person name="Zhu Y."/>
            <person name="Hemphill L."/>
            <person name="Shang Y."/>
            <person name="Youmans B."/>
            <person name="Ayvaz T."/>
            <person name="Ross M."/>
            <person name="Santibanez J."/>
            <person name="Aqrawi P."/>
            <person name="Gross S."/>
            <person name="Joshi V."/>
            <person name="Fowler G."/>
            <person name="Nazareth L."/>
            <person name="Reid J."/>
            <person name="Worley K."/>
            <person name="Petrosino J."/>
            <person name="Highlander S."/>
            <person name="Gibbs R."/>
        </authorList>
    </citation>
    <scope>NUCLEOTIDE SEQUENCE [LARGE SCALE GENOMIC DNA]</scope>
    <source>
        <strain evidence="2 3">ATCC 49175</strain>
    </source>
</reference>
<proteinExistence type="predicted"/>
<dbReference type="STRING" id="638301.HMPREF0444_0976"/>
<dbReference type="GeneID" id="78412688"/>
<dbReference type="AlphaFoldDB" id="C8NGD1"/>
<organism evidence="2 3">
    <name type="scientific">Granulicatella adiacens ATCC 49175</name>
    <dbReference type="NCBI Taxonomy" id="638301"/>
    <lineage>
        <taxon>Bacteria</taxon>
        <taxon>Bacillati</taxon>
        <taxon>Bacillota</taxon>
        <taxon>Bacilli</taxon>
        <taxon>Lactobacillales</taxon>
        <taxon>Carnobacteriaceae</taxon>
        <taxon>Granulicatella</taxon>
    </lineage>
</organism>
<evidence type="ECO:0000313" key="3">
    <source>
        <dbReference type="Proteomes" id="UP000005926"/>
    </source>
</evidence>
<feature type="transmembrane region" description="Helical" evidence="1">
    <location>
        <begin position="70"/>
        <end position="93"/>
    </location>
</feature>